<comment type="caution">
    <text evidence="2">The sequence shown here is derived from an EMBL/GenBank/DDBJ whole genome shotgun (WGS) entry which is preliminary data.</text>
</comment>
<gene>
    <name evidence="2" type="ORF">DVH24_007842</name>
</gene>
<dbReference type="Proteomes" id="UP000290289">
    <property type="component" value="Chromosome 5"/>
</dbReference>
<feature type="chain" id="PRO_5019835190" evidence="1">
    <location>
        <begin position="27"/>
        <end position="177"/>
    </location>
</feature>
<keyword evidence="3" id="KW-1185">Reference proteome</keyword>
<reference evidence="2 3" key="1">
    <citation type="submission" date="2018-10" db="EMBL/GenBank/DDBJ databases">
        <title>A high-quality apple genome assembly.</title>
        <authorList>
            <person name="Hu J."/>
        </authorList>
    </citation>
    <scope>NUCLEOTIDE SEQUENCE [LARGE SCALE GENOMIC DNA]</scope>
    <source>
        <strain evidence="3">cv. HFTH1</strain>
        <tissue evidence="2">Young leaf</tissue>
    </source>
</reference>
<feature type="signal peptide" evidence="1">
    <location>
        <begin position="1"/>
        <end position="26"/>
    </location>
</feature>
<dbReference type="AlphaFoldDB" id="A0A498JR26"/>
<protein>
    <submittedName>
        <fullName evidence="2">Uncharacterized protein</fullName>
    </submittedName>
</protein>
<evidence type="ECO:0000313" key="2">
    <source>
        <dbReference type="EMBL" id="RXH97496.1"/>
    </source>
</evidence>
<keyword evidence="1" id="KW-0732">Signal</keyword>
<sequence>MVGICNLTLASFCIITCFELLNKWYGADLGILEFRMLYTMWKSVNPHSFFQSRASVRWPAYISDLPRHDKCWYKDVLVVEAKDGRDMVKTPKVLKTEKKLNIVGSSGVSQRSSQPLNPRYKGRTQCTRLPLYAGSGRGECRLALPPFMERLLPSLEPETYRSWAKALAIAPSATSKP</sequence>
<organism evidence="2 3">
    <name type="scientific">Malus domestica</name>
    <name type="common">Apple</name>
    <name type="synonym">Pyrus malus</name>
    <dbReference type="NCBI Taxonomy" id="3750"/>
    <lineage>
        <taxon>Eukaryota</taxon>
        <taxon>Viridiplantae</taxon>
        <taxon>Streptophyta</taxon>
        <taxon>Embryophyta</taxon>
        <taxon>Tracheophyta</taxon>
        <taxon>Spermatophyta</taxon>
        <taxon>Magnoliopsida</taxon>
        <taxon>eudicotyledons</taxon>
        <taxon>Gunneridae</taxon>
        <taxon>Pentapetalae</taxon>
        <taxon>rosids</taxon>
        <taxon>fabids</taxon>
        <taxon>Rosales</taxon>
        <taxon>Rosaceae</taxon>
        <taxon>Amygdaloideae</taxon>
        <taxon>Maleae</taxon>
        <taxon>Malus</taxon>
    </lineage>
</organism>
<accession>A0A498JR26</accession>
<evidence type="ECO:0000313" key="3">
    <source>
        <dbReference type="Proteomes" id="UP000290289"/>
    </source>
</evidence>
<evidence type="ECO:0000256" key="1">
    <source>
        <dbReference type="SAM" id="SignalP"/>
    </source>
</evidence>
<name>A0A498JR26_MALDO</name>
<dbReference type="EMBL" id="RDQH01000331">
    <property type="protein sequence ID" value="RXH97496.1"/>
    <property type="molecule type" value="Genomic_DNA"/>
</dbReference>
<proteinExistence type="predicted"/>